<evidence type="ECO:0000256" key="3">
    <source>
        <dbReference type="ARBA" id="ARBA00023163"/>
    </source>
</evidence>
<dbReference type="SUPFAM" id="SSF48498">
    <property type="entry name" value="Tetracyclin repressor-like, C-terminal domain"/>
    <property type="match status" value="1"/>
</dbReference>
<keyword evidence="1" id="KW-0805">Transcription regulation</keyword>
<dbReference type="PANTHER" id="PTHR30055">
    <property type="entry name" value="HTH-TYPE TRANSCRIPTIONAL REGULATOR RUTR"/>
    <property type="match status" value="1"/>
</dbReference>
<reference evidence="6 7" key="1">
    <citation type="submission" date="2024-09" db="EMBL/GenBank/DDBJ databases">
        <authorList>
            <person name="Sun Q."/>
            <person name="Mori K."/>
        </authorList>
    </citation>
    <scope>NUCLEOTIDE SEQUENCE [LARGE SCALE GENOMIC DNA]</scope>
    <source>
        <strain evidence="6 7">TBRC 3947</strain>
    </source>
</reference>
<dbReference type="InterPro" id="IPR049445">
    <property type="entry name" value="TetR_SbtR-like_C"/>
</dbReference>
<organism evidence="6 7">
    <name type="scientific">Phytohabitans kaempferiae</name>
    <dbReference type="NCBI Taxonomy" id="1620943"/>
    <lineage>
        <taxon>Bacteria</taxon>
        <taxon>Bacillati</taxon>
        <taxon>Actinomycetota</taxon>
        <taxon>Actinomycetes</taxon>
        <taxon>Micromonosporales</taxon>
        <taxon>Micromonosporaceae</taxon>
    </lineage>
</organism>
<protein>
    <submittedName>
        <fullName evidence="6">TetR/AcrR family transcriptional regulator</fullName>
    </submittedName>
</protein>
<dbReference type="Gene3D" id="1.10.357.10">
    <property type="entry name" value="Tetracycline Repressor, domain 2"/>
    <property type="match status" value="1"/>
</dbReference>
<dbReference type="PRINTS" id="PR00455">
    <property type="entry name" value="HTHTETR"/>
</dbReference>
<dbReference type="Pfam" id="PF00440">
    <property type="entry name" value="TetR_N"/>
    <property type="match status" value="1"/>
</dbReference>
<dbReference type="InterPro" id="IPR050109">
    <property type="entry name" value="HTH-type_TetR-like_transc_reg"/>
</dbReference>
<dbReference type="PANTHER" id="PTHR30055:SF234">
    <property type="entry name" value="HTH-TYPE TRANSCRIPTIONAL REGULATOR BETI"/>
    <property type="match status" value="1"/>
</dbReference>
<dbReference type="EMBL" id="JBHLUH010000003">
    <property type="protein sequence ID" value="MFC0526224.1"/>
    <property type="molecule type" value="Genomic_DNA"/>
</dbReference>
<gene>
    <name evidence="6" type="ORF">ACFFIA_00920</name>
</gene>
<feature type="domain" description="HTH tetR-type" evidence="5">
    <location>
        <begin position="29"/>
        <end position="88"/>
    </location>
</feature>
<keyword evidence="2 4" id="KW-0238">DNA-binding</keyword>
<dbReference type="InterPro" id="IPR036271">
    <property type="entry name" value="Tet_transcr_reg_TetR-rel_C_sf"/>
</dbReference>
<evidence type="ECO:0000313" key="6">
    <source>
        <dbReference type="EMBL" id="MFC0526224.1"/>
    </source>
</evidence>
<keyword evidence="7" id="KW-1185">Reference proteome</keyword>
<dbReference type="InterPro" id="IPR001647">
    <property type="entry name" value="HTH_TetR"/>
</dbReference>
<comment type="caution">
    <text evidence="6">The sequence shown here is derived from an EMBL/GenBank/DDBJ whole genome shotgun (WGS) entry which is preliminary data.</text>
</comment>
<dbReference type="InterPro" id="IPR009057">
    <property type="entry name" value="Homeodomain-like_sf"/>
</dbReference>
<evidence type="ECO:0000256" key="1">
    <source>
        <dbReference type="ARBA" id="ARBA00023015"/>
    </source>
</evidence>
<dbReference type="PROSITE" id="PS50977">
    <property type="entry name" value="HTH_TETR_2"/>
    <property type="match status" value="1"/>
</dbReference>
<evidence type="ECO:0000259" key="5">
    <source>
        <dbReference type="PROSITE" id="PS50977"/>
    </source>
</evidence>
<name>A0ABV6LUZ0_9ACTN</name>
<keyword evidence="3" id="KW-0804">Transcription</keyword>
<evidence type="ECO:0000256" key="2">
    <source>
        <dbReference type="ARBA" id="ARBA00023125"/>
    </source>
</evidence>
<feature type="DNA-binding region" description="H-T-H motif" evidence="4">
    <location>
        <begin position="51"/>
        <end position="70"/>
    </location>
</feature>
<evidence type="ECO:0000313" key="7">
    <source>
        <dbReference type="Proteomes" id="UP001589867"/>
    </source>
</evidence>
<evidence type="ECO:0000256" key="4">
    <source>
        <dbReference type="PROSITE-ProRule" id="PRU00335"/>
    </source>
</evidence>
<proteinExistence type="predicted"/>
<dbReference type="SUPFAM" id="SSF46689">
    <property type="entry name" value="Homeodomain-like"/>
    <property type="match status" value="1"/>
</dbReference>
<dbReference type="Pfam" id="PF21597">
    <property type="entry name" value="TetR_C_43"/>
    <property type="match status" value="1"/>
</dbReference>
<accession>A0ABV6LUZ0</accession>
<sequence>MNVPLLRYGTVIPSVLEECVARELRADARRNRARVLAVAAEVFAAEGLGVPIHEIARRAGVGTGTVSRHFPTKEALYAAILLERMERLTAEADALAASKTPGEAFFRFFATLVHEGATNRGLAEALAGAGYDLDAAGTEAGHDVSGRLRTLLAMAQEAGAVRSDVEFADVKALMMGCQAHPAGGTDLAALDRTVTVVRAGLRA</sequence>
<dbReference type="RefSeq" id="WP_377243748.1">
    <property type="nucleotide sequence ID" value="NZ_JBHLUH010000003.1"/>
</dbReference>
<dbReference type="Proteomes" id="UP001589867">
    <property type="component" value="Unassembled WGS sequence"/>
</dbReference>